<evidence type="ECO:0000313" key="2">
    <source>
        <dbReference type="Proteomes" id="UP000004080"/>
    </source>
</evidence>
<gene>
    <name evidence="1" type="ORF">A374_08884</name>
</gene>
<accession>I8UGI6</accession>
<sequence length="74" mass="8746">MQASGINPINEVKTYYLTPEELEAYRAMPKQTGKNLDGYAENNVNMALNSWKKRQNTVKSYQRPVIDWRWPQNR</sequence>
<keyword evidence="2" id="KW-1185">Reference proteome</keyword>
<dbReference type="STRING" id="1196324.A374_08884"/>
<protein>
    <submittedName>
        <fullName evidence="1">Uncharacterized protein</fullName>
    </submittedName>
</protein>
<reference evidence="1 2" key="1">
    <citation type="journal article" date="2012" name="J. Bacteriol.">
        <title>Genome of Bacillus macauensis ZFHKF-1, a Long-Chain-Forming Bacterium.</title>
        <authorList>
            <person name="Cai L."/>
            <person name="Zhang T."/>
        </authorList>
    </citation>
    <scope>NUCLEOTIDE SEQUENCE [LARGE SCALE GENOMIC DNA]</scope>
    <source>
        <strain evidence="1 2">ZFHKF-1</strain>
    </source>
</reference>
<name>I8UGI6_9BACL</name>
<proteinExistence type="predicted"/>
<evidence type="ECO:0000313" key="1">
    <source>
        <dbReference type="EMBL" id="EIT85938.1"/>
    </source>
</evidence>
<organism evidence="1 2">
    <name type="scientific">Fictibacillus macauensis ZFHKF-1</name>
    <dbReference type="NCBI Taxonomy" id="1196324"/>
    <lineage>
        <taxon>Bacteria</taxon>
        <taxon>Bacillati</taxon>
        <taxon>Bacillota</taxon>
        <taxon>Bacilli</taxon>
        <taxon>Bacillales</taxon>
        <taxon>Fictibacillaceae</taxon>
        <taxon>Fictibacillus</taxon>
    </lineage>
</organism>
<dbReference type="EMBL" id="AKKV01000024">
    <property type="protein sequence ID" value="EIT85938.1"/>
    <property type="molecule type" value="Genomic_DNA"/>
</dbReference>
<dbReference type="Proteomes" id="UP000004080">
    <property type="component" value="Unassembled WGS sequence"/>
</dbReference>
<comment type="caution">
    <text evidence="1">The sequence shown here is derived from an EMBL/GenBank/DDBJ whole genome shotgun (WGS) entry which is preliminary data.</text>
</comment>
<dbReference type="AlphaFoldDB" id="I8UGI6"/>